<protein>
    <recommendedName>
        <fullName evidence="14">Ras-related protein Rab-43</fullName>
    </recommendedName>
</protein>
<evidence type="ECO:0000256" key="1">
    <source>
        <dbReference type="ARBA" id="ARBA00004580"/>
    </source>
</evidence>
<evidence type="ECO:0000313" key="15">
    <source>
        <dbReference type="EnsemblMetazoa" id="SMAR012731-PA"/>
    </source>
</evidence>
<sequence length="215" mass="24403">MFQRGTSDESYDFLFKIVVIGDSGVGKTSVVQRFKSGTFIERHGNTIGVDFAMKEMIVDGKKIKLQIWDTAGQERFRTITQSYYRSAHGVILVYDITKRSSFLNVQRWLEEVRRYTASNVLILMIGNKCDLETLREVENVEAQAMTERVPEIITTLETSAREDTNVSTAFTCMAKNLKQQYASTQNFNCLIDDGIHLGKSIPTRSRLSTCCGRTN</sequence>
<evidence type="ECO:0000256" key="14">
    <source>
        <dbReference type="ARBA" id="ARBA00067841"/>
    </source>
</evidence>
<keyword evidence="5" id="KW-0547">Nucleotide-binding</keyword>
<evidence type="ECO:0000256" key="12">
    <source>
        <dbReference type="ARBA" id="ARBA00037864"/>
    </source>
</evidence>
<dbReference type="FunFam" id="3.40.50.300:FF:000803">
    <property type="entry name" value="Ras-related protein Rab-43"/>
    <property type="match status" value="1"/>
</dbReference>
<dbReference type="PROSITE" id="PS51421">
    <property type="entry name" value="RAS"/>
    <property type="match status" value="1"/>
</dbReference>
<evidence type="ECO:0000256" key="4">
    <source>
        <dbReference type="ARBA" id="ARBA00022553"/>
    </source>
</evidence>
<dbReference type="PROSITE" id="PS51420">
    <property type="entry name" value="RHO"/>
    <property type="match status" value="1"/>
</dbReference>
<evidence type="ECO:0000256" key="9">
    <source>
        <dbReference type="ARBA" id="ARBA00023288"/>
    </source>
</evidence>
<dbReference type="PRINTS" id="PR00449">
    <property type="entry name" value="RASTRNSFRMNG"/>
</dbReference>
<keyword evidence="3" id="KW-0488">Methylation</keyword>
<evidence type="ECO:0000256" key="3">
    <source>
        <dbReference type="ARBA" id="ARBA00022481"/>
    </source>
</evidence>
<name>T1JFW5_STRMM</name>
<dbReference type="OMA" id="FIERHGN"/>
<dbReference type="InterPro" id="IPR027417">
    <property type="entry name" value="P-loop_NTPase"/>
</dbReference>
<evidence type="ECO:0000256" key="2">
    <source>
        <dbReference type="ARBA" id="ARBA00006270"/>
    </source>
</evidence>
<dbReference type="NCBIfam" id="TIGR00231">
    <property type="entry name" value="small_GTP"/>
    <property type="match status" value="1"/>
</dbReference>
<dbReference type="SMART" id="SM00174">
    <property type="entry name" value="RHO"/>
    <property type="match status" value="1"/>
</dbReference>
<evidence type="ECO:0000256" key="7">
    <source>
        <dbReference type="ARBA" id="ARBA00023134"/>
    </source>
</evidence>
<evidence type="ECO:0000256" key="5">
    <source>
        <dbReference type="ARBA" id="ARBA00022741"/>
    </source>
</evidence>
<dbReference type="SUPFAM" id="SSF52540">
    <property type="entry name" value="P-loop containing nucleoside triphosphate hydrolases"/>
    <property type="match status" value="1"/>
</dbReference>
<evidence type="ECO:0000313" key="16">
    <source>
        <dbReference type="Proteomes" id="UP000014500"/>
    </source>
</evidence>
<accession>T1JFW5</accession>
<dbReference type="EnsemblMetazoa" id="SMAR012731-RA">
    <property type="protein sequence ID" value="SMAR012731-PA"/>
    <property type="gene ID" value="SMAR012731"/>
</dbReference>
<dbReference type="GO" id="GO:0030670">
    <property type="term" value="C:phagocytic vesicle membrane"/>
    <property type="evidence" value="ECO:0007669"/>
    <property type="project" value="UniProtKB-SubCell"/>
</dbReference>
<dbReference type="AlphaFoldDB" id="T1JFW5"/>
<evidence type="ECO:0000256" key="13">
    <source>
        <dbReference type="ARBA" id="ARBA00046278"/>
    </source>
</evidence>
<proteinExistence type="inferred from homology"/>
<keyword evidence="10" id="KW-0636">Prenylation</keyword>
<dbReference type="STRING" id="126957.T1JFW5"/>
<evidence type="ECO:0000256" key="6">
    <source>
        <dbReference type="ARBA" id="ARBA00023034"/>
    </source>
</evidence>
<dbReference type="SMART" id="SM00173">
    <property type="entry name" value="RAS"/>
    <property type="match status" value="1"/>
</dbReference>
<dbReference type="InterPro" id="IPR050209">
    <property type="entry name" value="Rab_GTPases_membrane_traffic"/>
</dbReference>
<dbReference type="Pfam" id="PF00071">
    <property type="entry name" value="Ras"/>
    <property type="match status" value="1"/>
</dbReference>
<dbReference type="GO" id="GO:0005794">
    <property type="term" value="C:Golgi apparatus"/>
    <property type="evidence" value="ECO:0007669"/>
    <property type="project" value="UniProtKB-SubCell"/>
</dbReference>
<keyword evidence="11" id="KW-0968">Cytoplasmic vesicle</keyword>
<reference evidence="15" key="2">
    <citation type="submission" date="2015-02" db="UniProtKB">
        <authorList>
            <consortium name="EnsemblMetazoa"/>
        </authorList>
    </citation>
    <scope>IDENTIFICATION</scope>
</reference>
<dbReference type="PANTHER" id="PTHR47979">
    <property type="entry name" value="DRAB11-RELATED"/>
    <property type="match status" value="1"/>
</dbReference>
<dbReference type="SMART" id="SM00177">
    <property type="entry name" value="ARF"/>
    <property type="match status" value="1"/>
</dbReference>
<dbReference type="GO" id="GO:0005525">
    <property type="term" value="F:GTP binding"/>
    <property type="evidence" value="ECO:0007669"/>
    <property type="project" value="UniProtKB-KW"/>
</dbReference>
<keyword evidence="16" id="KW-1185">Reference proteome</keyword>
<dbReference type="HOGENOM" id="CLU_041217_23_1_1"/>
<keyword evidence="8" id="KW-0472">Membrane</keyword>
<keyword evidence="4" id="KW-0597">Phosphoprotein</keyword>
<dbReference type="InterPro" id="IPR001806">
    <property type="entry name" value="Small_GTPase"/>
</dbReference>
<evidence type="ECO:0000256" key="11">
    <source>
        <dbReference type="ARBA" id="ARBA00023329"/>
    </source>
</evidence>
<keyword evidence="9" id="KW-0449">Lipoprotein</keyword>
<evidence type="ECO:0000256" key="8">
    <source>
        <dbReference type="ARBA" id="ARBA00023136"/>
    </source>
</evidence>
<comment type="subcellular location">
    <subcellularLocation>
        <location evidence="1">Cytoplasmic vesicle</location>
        <location evidence="1">Phagosome membrane</location>
    </subcellularLocation>
    <subcellularLocation>
        <location evidence="13">Endomembrane system</location>
        <topology evidence="13">Lipid-anchor</topology>
        <orientation evidence="13">Cytoplasmic side</orientation>
    </subcellularLocation>
    <subcellularLocation>
        <location evidence="12">Golgi apparatus</location>
        <location evidence="12">trans-Golgi network membrane</location>
        <topology evidence="12">Lipid-anchor</topology>
    </subcellularLocation>
</comment>
<reference evidence="16" key="1">
    <citation type="submission" date="2011-05" db="EMBL/GenBank/DDBJ databases">
        <authorList>
            <person name="Richards S.R."/>
            <person name="Qu J."/>
            <person name="Jiang H."/>
            <person name="Jhangiani S.N."/>
            <person name="Agravi P."/>
            <person name="Goodspeed R."/>
            <person name="Gross S."/>
            <person name="Mandapat C."/>
            <person name="Jackson L."/>
            <person name="Mathew T."/>
            <person name="Pu L."/>
            <person name="Thornton R."/>
            <person name="Saada N."/>
            <person name="Wilczek-Boney K.B."/>
            <person name="Lee S."/>
            <person name="Kovar C."/>
            <person name="Wu Y."/>
            <person name="Scherer S.E."/>
            <person name="Worley K.C."/>
            <person name="Muzny D.M."/>
            <person name="Gibbs R."/>
        </authorList>
    </citation>
    <scope>NUCLEOTIDE SEQUENCE</scope>
    <source>
        <strain evidence="16">Brora</strain>
    </source>
</reference>
<dbReference type="eggNOG" id="KOG0084">
    <property type="taxonomic scope" value="Eukaryota"/>
</dbReference>
<dbReference type="SMART" id="SM00175">
    <property type="entry name" value="RAB"/>
    <property type="match status" value="1"/>
</dbReference>
<dbReference type="Proteomes" id="UP000014500">
    <property type="component" value="Unassembled WGS sequence"/>
</dbReference>
<dbReference type="SMART" id="SM00176">
    <property type="entry name" value="RAN"/>
    <property type="match status" value="1"/>
</dbReference>
<dbReference type="PROSITE" id="PS51419">
    <property type="entry name" value="RAB"/>
    <property type="match status" value="1"/>
</dbReference>
<dbReference type="Gene3D" id="3.40.50.300">
    <property type="entry name" value="P-loop containing nucleotide triphosphate hydrolases"/>
    <property type="match status" value="1"/>
</dbReference>
<dbReference type="GO" id="GO:0003924">
    <property type="term" value="F:GTPase activity"/>
    <property type="evidence" value="ECO:0007669"/>
    <property type="project" value="InterPro"/>
</dbReference>
<organism evidence="15 16">
    <name type="scientific">Strigamia maritima</name>
    <name type="common">European centipede</name>
    <name type="synonym">Geophilus maritimus</name>
    <dbReference type="NCBI Taxonomy" id="126957"/>
    <lineage>
        <taxon>Eukaryota</taxon>
        <taxon>Metazoa</taxon>
        <taxon>Ecdysozoa</taxon>
        <taxon>Arthropoda</taxon>
        <taxon>Myriapoda</taxon>
        <taxon>Chilopoda</taxon>
        <taxon>Pleurostigmophora</taxon>
        <taxon>Geophilomorpha</taxon>
        <taxon>Linotaeniidae</taxon>
        <taxon>Strigamia</taxon>
    </lineage>
</organism>
<dbReference type="InterPro" id="IPR005225">
    <property type="entry name" value="Small_GTP-bd"/>
</dbReference>
<keyword evidence="6" id="KW-0333">Golgi apparatus</keyword>
<evidence type="ECO:0000256" key="10">
    <source>
        <dbReference type="ARBA" id="ARBA00023289"/>
    </source>
</evidence>
<dbReference type="PROSITE" id="PS51417">
    <property type="entry name" value="ARF"/>
    <property type="match status" value="1"/>
</dbReference>
<dbReference type="EMBL" id="JH432190">
    <property type="status" value="NOT_ANNOTATED_CDS"/>
    <property type="molecule type" value="Genomic_DNA"/>
</dbReference>
<dbReference type="PhylomeDB" id="T1JFW5"/>
<keyword evidence="7" id="KW-0342">GTP-binding</keyword>
<comment type="similarity">
    <text evidence="2">Belongs to the small GTPase superfamily. Rab family.</text>
</comment>